<dbReference type="GO" id="GO:0008270">
    <property type="term" value="F:zinc ion binding"/>
    <property type="evidence" value="ECO:0007669"/>
    <property type="project" value="UniProtKB-KW"/>
</dbReference>
<feature type="compositionally biased region" description="Basic residues" evidence="2">
    <location>
        <begin position="495"/>
        <end position="507"/>
    </location>
</feature>
<dbReference type="InterPro" id="IPR036869">
    <property type="entry name" value="J_dom_sf"/>
</dbReference>
<feature type="compositionally biased region" description="Acidic residues" evidence="2">
    <location>
        <begin position="595"/>
        <end position="612"/>
    </location>
</feature>
<dbReference type="OMA" id="QWENHER"/>
<dbReference type="OrthoDB" id="5894at2759"/>
<gene>
    <name evidence="5" type="primary">Contig18964.g20113</name>
    <name evidence="5" type="ORF">STYLEM_3155</name>
</gene>
<feature type="domain" description="C2H2-type" evidence="4">
    <location>
        <begin position="641"/>
        <end position="669"/>
    </location>
</feature>
<dbReference type="PRINTS" id="PR00625">
    <property type="entry name" value="JDOMAIN"/>
</dbReference>
<dbReference type="Pfam" id="PF00226">
    <property type="entry name" value="DnaJ"/>
    <property type="match status" value="1"/>
</dbReference>
<feature type="compositionally biased region" description="Basic and acidic residues" evidence="2">
    <location>
        <begin position="330"/>
        <end position="354"/>
    </location>
</feature>
<evidence type="ECO:0000313" key="5">
    <source>
        <dbReference type="EMBL" id="CDW74161.1"/>
    </source>
</evidence>
<feature type="compositionally biased region" description="Basic residues" evidence="2">
    <location>
        <begin position="617"/>
        <end position="629"/>
    </location>
</feature>
<dbReference type="PROSITE" id="PS00028">
    <property type="entry name" value="ZINC_FINGER_C2H2_1"/>
    <property type="match status" value="2"/>
</dbReference>
<feature type="compositionally biased region" description="Basic and acidic residues" evidence="2">
    <location>
        <begin position="314"/>
        <end position="323"/>
    </location>
</feature>
<dbReference type="InterPro" id="IPR051964">
    <property type="entry name" value="Chaperone_stress_response"/>
</dbReference>
<dbReference type="InterPro" id="IPR001623">
    <property type="entry name" value="DnaJ_domain"/>
</dbReference>
<dbReference type="SMART" id="SM00451">
    <property type="entry name" value="ZnF_U1"/>
    <property type="match status" value="1"/>
</dbReference>
<keyword evidence="1" id="KW-0863">Zinc-finger</keyword>
<evidence type="ECO:0000259" key="4">
    <source>
        <dbReference type="PROSITE" id="PS50157"/>
    </source>
</evidence>
<dbReference type="SUPFAM" id="SSF46565">
    <property type="entry name" value="Chaperone J-domain"/>
    <property type="match status" value="1"/>
</dbReference>
<dbReference type="SUPFAM" id="SSF57667">
    <property type="entry name" value="beta-beta-alpha zinc fingers"/>
    <property type="match status" value="1"/>
</dbReference>
<dbReference type="GO" id="GO:0003676">
    <property type="term" value="F:nucleic acid binding"/>
    <property type="evidence" value="ECO:0007669"/>
    <property type="project" value="InterPro"/>
</dbReference>
<feature type="compositionally biased region" description="Basic and acidic residues" evidence="2">
    <location>
        <begin position="460"/>
        <end position="469"/>
    </location>
</feature>
<feature type="region of interest" description="Disordered" evidence="2">
    <location>
        <begin position="304"/>
        <end position="448"/>
    </location>
</feature>
<feature type="compositionally biased region" description="Basic and acidic residues" evidence="2">
    <location>
        <begin position="372"/>
        <end position="383"/>
    </location>
</feature>
<feature type="domain" description="C2H2-type" evidence="4">
    <location>
        <begin position="288"/>
        <end position="317"/>
    </location>
</feature>
<dbReference type="Pfam" id="PF12874">
    <property type="entry name" value="zf-met"/>
    <property type="match status" value="1"/>
</dbReference>
<dbReference type="EMBL" id="CCKQ01003056">
    <property type="protein sequence ID" value="CDW74161.1"/>
    <property type="molecule type" value="Genomic_DNA"/>
</dbReference>
<feature type="region of interest" description="Disordered" evidence="2">
    <location>
        <begin position="460"/>
        <end position="637"/>
    </location>
</feature>
<dbReference type="PANTHER" id="PTHR44029:SF1">
    <property type="entry name" value="DNAJ HOMOLOG SUBFAMILY C MEMBER 21"/>
    <property type="match status" value="1"/>
</dbReference>
<accession>A0A077ZX59</accession>
<dbReference type="PROSITE" id="PS50157">
    <property type="entry name" value="ZINC_FINGER_C2H2_2"/>
    <property type="match status" value="2"/>
</dbReference>
<dbReference type="PROSITE" id="PS50076">
    <property type="entry name" value="DNAJ_2"/>
    <property type="match status" value="1"/>
</dbReference>
<dbReference type="Pfam" id="PF21884">
    <property type="entry name" value="ZUO1-like_ZHD"/>
    <property type="match status" value="1"/>
</dbReference>
<dbReference type="CDD" id="cd06257">
    <property type="entry name" value="DnaJ"/>
    <property type="match status" value="1"/>
</dbReference>
<feature type="compositionally biased region" description="Basic and acidic residues" evidence="2">
    <location>
        <begin position="577"/>
        <end position="588"/>
    </location>
</feature>
<dbReference type="PANTHER" id="PTHR44029">
    <property type="entry name" value="DNAJ HOMOLOG SUBFAMILY C MEMBER 21"/>
    <property type="match status" value="1"/>
</dbReference>
<evidence type="ECO:0000259" key="3">
    <source>
        <dbReference type="PROSITE" id="PS50076"/>
    </source>
</evidence>
<keyword evidence="1" id="KW-0479">Metal-binding</keyword>
<feature type="domain" description="J" evidence="3">
    <location>
        <begin position="4"/>
        <end position="68"/>
    </location>
</feature>
<dbReference type="InterPro" id="IPR013087">
    <property type="entry name" value="Znf_C2H2_type"/>
</dbReference>
<evidence type="ECO:0000256" key="1">
    <source>
        <dbReference type="PROSITE-ProRule" id="PRU00042"/>
    </source>
</evidence>
<dbReference type="InParanoid" id="A0A077ZX59"/>
<sequence>MKTCFYEVLGVDSTATQKDIERGYKKSALKWHPDKNKDEDTTAKFQAVSEAYTVLSDPNERAWYDSHKDQILRGKDVEETKEEDFSYITKSKLWPFFNQSCYSGYDKKKENNFYKVYADLFRQLDKEEEQEEEVGSDHYDAAWFGDQDSTAEEVFRFYNDWENFSTLKQFEYADKYNPNQAPNRQVKRLIETENKKERSKEKKEFNDLVIQLVEYVKKRDQRYQKFKMQEQREKEMKRQQQEDEKNRKRLEEQERLRQYREEIAKRYAEEEEEALANGDFEEVIVNEFNCNVCKKTFKNEKQLQNHLQSKKHKDNYNKFKDEVKMDDETEKIIQEEQERLKKQLEDEQKKKKEEELNEYENSKKKKTRKNKGKDSDEEEKKEGDEEEEEKLEQLTEEQKQLLLLKEQSQEEEGYVSKNKLKKMGKEQKGSKKNVPQSSKQTFKDQFLKLDKKEQNILIDKLESLQDKGGKQLAKPQQKKKKQDSDDEEQEYIKKQLLKKAQKGKKKGKNEEYDDDDFIKPQQKEQIKQQTKSKNDETKQSKKQKENYDDSTKLKEESAKIPNIDQEEIKTQEQIPQEEEKTQIVKEEQLIQNETQNEDLNNDENDDEDEDQQETSKKSKREKRKEKKSKKVVEEKEQDISLKCNICKETFDTRNKLFTHIKKTGHARAV</sequence>
<evidence type="ECO:0000313" key="6">
    <source>
        <dbReference type="Proteomes" id="UP000039865"/>
    </source>
</evidence>
<dbReference type="InterPro" id="IPR054076">
    <property type="entry name" value="ZUO1-like_ZHD"/>
</dbReference>
<evidence type="ECO:0000256" key="2">
    <source>
        <dbReference type="SAM" id="MobiDB-lite"/>
    </source>
</evidence>
<proteinExistence type="predicted"/>
<organism evidence="5 6">
    <name type="scientific">Stylonychia lemnae</name>
    <name type="common">Ciliate</name>
    <dbReference type="NCBI Taxonomy" id="5949"/>
    <lineage>
        <taxon>Eukaryota</taxon>
        <taxon>Sar</taxon>
        <taxon>Alveolata</taxon>
        <taxon>Ciliophora</taxon>
        <taxon>Intramacronucleata</taxon>
        <taxon>Spirotrichea</taxon>
        <taxon>Stichotrichia</taxon>
        <taxon>Sporadotrichida</taxon>
        <taxon>Oxytrichidae</taxon>
        <taxon>Stylonychinae</taxon>
        <taxon>Stylonychia</taxon>
    </lineage>
</organism>
<feature type="region of interest" description="Disordered" evidence="2">
    <location>
        <begin position="228"/>
        <end position="249"/>
    </location>
</feature>
<dbReference type="GO" id="GO:0005737">
    <property type="term" value="C:cytoplasm"/>
    <property type="evidence" value="ECO:0007669"/>
    <property type="project" value="TreeGrafter"/>
</dbReference>
<keyword evidence="6" id="KW-1185">Reference proteome</keyword>
<dbReference type="InterPro" id="IPR003604">
    <property type="entry name" value="Matrin/U1-like-C_Znf_C2H2"/>
</dbReference>
<dbReference type="SMART" id="SM00355">
    <property type="entry name" value="ZnF_C2H2"/>
    <property type="match status" value="2"/>
</dbReference>
<reference evidence="5 6" key="1">
    <citation type="submission" date="2014-06" db="EMBL/GenBank/DDBJ databases">
        <authorList>
            <person name="Swart Estienne"/>
        </authorList>
    </citation>
    <scope>NUCLEOTIDE SEQUENCE [LARGE SCALE GENOMIC DNA]</scope>
    <source>
        <strain evidence="5 6">130c</strain>
    </source>
</reference>
<name>A0A077ZX59_STYLE</name>
<keyword evidence="1" id="KW-0862">Zinc</keyword>
<dbReference type="Pfam" id="PF00096">
    <property type="entry name" value="zf-C2H2"/>
    <property type="match status" value="1"/>
</dbReference>
<protein>
    <submittedName>
        <fullName evidence="5">Domain containing protein</fullName>
    </submittedName>
</protein>
<dbReference type="SMART" id="SM00271">
    <property type="entry name" value="DnaJ"/>
    <property type="match status" value="1"/>
</dbReference>
<dbReference type="Gene3D" id="1.10.287.110">
    <property type="entry name" value="DnaJ domain"/>
    <property type="match status" value="1"/>
</dbReference>
<dbReference type="InterPro" id="IPR036236">
    <property type="entry name" value="Znf_C2H2_sf"/>
</dbReference>
<dbReference type="AlphaFoldDB" id="A0A077ZX59"/>
<dbReference type="Gene3D" id="3.30.160.60">
    <property type="entry name" value="Classic Zinc Finger"/>
    <property type="match status" value="1"/>
</dbReference>
<feature type="compositionally biased region" description="Basic and acidic residues" evidence="2">
    <location>
        <begin position="517"/>
        <end position="558"/>
    </location>
</feature>
<dbReference type="Proteomes" id="UP000039865">
    <property type="component" value="Unassembled WGS sequence"/>
</dbReference>